<organism>
    <name type="scientific">Branchiostoma floridae</name>
    <name type="common">Florida lancelet</name>
    <name type="synonym">Amphioxus</name>
    <dbReference type="NCBI Taxonomy" id="7739"/>
    <lineage>
        <taxon>Eukaryota</taxon>
        <taxon>Metazoa</taxon>
        <taxon>Chordata</taxon>
        <taxon>Cephalochordata</taxon>
        <taxon>Leptocardii</taxon>
        <taxon>Amphioxiformes</taxon>
        <taxon>Branchiostomatidae</taxon>
        <taxon>Branchiostoma</taxon>
    </lineage>
</organism>
<dbReference type="PANTHER" id="PTHR11567:SF110">
    <property type="entry name" value="2-PHOSPHOXYLOSE PHOSPHATASE 1"/>
    <property type="match status" value="1"/>
</dbReference>
<sequence length="192" mass="21583">MTQSQLGSLTHVLDLFNTHLCHRMNLPCGEKTCLKMTQFETLIKHFIENNRVRAEEGVFGNYAALEMNPMLSDMVSLMERTAAGEEGVPKFVLYSGHDVTVSPLLYALGIPETKWCPYATRVVFELWRGSAGSAHYIRVLYNGVNMTDRMKFCTGSTKDGMCPLESFADFIKNGVFKELGADNYQDACMKMP</sequence>
<evidence type="ECO:0000256" key="3">
    <source>
        <dbReference type="ARBA" id="ARBA00036311"/>
    </source>
</evidence>
<dbReference type="InParanoid" id="C3XYI6"/>
<gene>
    <name evidence="6" type="ORF">BRAFLDRAFT_228993</name>
</gene>
<dbReference type="STRING" id="7739.C3XYI6"/>
<name>C3XYI6_BRAFL</name>
<dbReference type="SUPFAM" id="SSF53254">
    <property type="entry name" value="Phosphoglycerate mutase-like"/>
    <property type="match status" value="1"/>
</dbReference>
<dbReference type="InterPro" id="IPR000560">
    <property type="entry name" value="His_Pase_clade-2"/>
</dbReference>
<dbReference type="InterPro" id="IPR029033">
    <property type="entry name" value="His_PPase_superfam"/>
</dbReference>
<evidence type="ECO:0000256" key="5">
    <source>
        <dbReference type="ARBA" id="ARBA00041499"/>
    </source>
</evidence>
<dbReference type="CDD" id="cd07061">
    <property type="entry name" value="HP_HAP_like"/>
    <property type="match status" value="1"/>
</dbReference>
<dbReference type="EMBL" id="GG666473">
    <property type="protein sequence ID" value="EEN66871.1"/>
    <property type="molecule type" value="Genomic_DNA"/>
</dbReference>
<dbReference type="InterPro" id="IPR050645">
    <property type="entry name" value="Histidine_acid_phosphatase"/>
</dbReference>
<dbReference type="PANTHER" id="PTHR11567">
    <property type="entry name" value="ACID PHOSPHATASE-RELATED"/>
    <property type="match status" value="1"/>
</dbReference>
<dbReference type="Gene3D" id="3.40.50.1240">
    <property type="entry name" value="Phosphoglycerate mutase-like"/>
    <property type="match status" value="1"/>
</dbReference>
<proteinExistence type="inferred from homology"/>
<comment type="similarity">
    <text evidence="1">Belongs to the histidine acid phosphatase family.</text>
</comment>
<accession>C3XYI6</accession>
<evidence type="ECO:0000256" key="1">
    <source>
        <dbReference type="ARBA" id="ARBA00005375"/>
    </source>
</evidence>
<dbReference type="Pfam" id="PF00328">
    <property type="entry name" value="His_Phos_2"/>
    <property type="match status" value="1"/>
</dbReference>
<evidence type="ECO:0000256" key="4">
    <source>
        <dbReference type="ARBA" id="ARBA00040357"/>
    </source>
</evidence>
<evidence type="ECO:0000256" key="2">
    <source>
        <dbReference type="ARBA" id="ARBA00022801"/>
    </source>
</evidence>
<evidence type="ECO:0000313" key="6">
    <source>
        <dbReference type="EMBL" id="EEN66871.1"/>
    </source>
</evidence>
<reference evidence="6" key="1">
    <citation type="journal article" date="2008" name="Nature">
        <title>The amphioxus genome and the evolution of the chordate karyotype.</title>
        <authorList>
            <consortium name="US DOE Joint Genome Institute (JGI-PGF)"/>
            <person name="Putnam N.H."/>
            <person name="Butts T."/>
            <person name="Ferrier D.E.K."/>
            <person name="Furlong R.F."/>
            <person name="Hellsten U."/>
            <person name="Kawashima T."/>
            <person name="Robinson-Rechavi M."/>
            <person name="Shoguchi E."/>
            <person name="Terry A."/>
            <person name="Yu J.-K."/>
            <person name="Benito-Gutierrez E.L."/>
            <person name="Dubchak I."/>
            <person name="Garcia-Fernandez J."/>
            <person name="Gibson-Brown J.J."/>
            <person name="Grigoriev I.V."/>
            <person name="Horton A.C."/>
            <person name="de Jong P.J."/>
            <person name="Jurka J."/>
            <person name="Kapitonov V.V."/>
            <person name="Kohara Y."/>
            <person name="Kuroki Y."/>
            <person name="Lindquist E."/>
            <person name="Lucas S."/>
            <person name="Osoegawa K."/>
            <person name="Pennacchio L.A."/>
            <person name="Salamov A.A."/>
            <person name="Satou Y."/>
            <person name="Sauka-Spengler T."/>
            <person name="Schmutz J."/>
            <person name="Shin-I T."/>
            <person name="Toyoda A."/>
            <person name="Bronner-Fraser M."/>
            <person name="Fujiyama A."/>
            <person name="Holland L.Z."/>
            <person name="Holland P.W.H."/>
            <person name="Satoh N."/>
            <person name="Rokhsar D.S."/>
        </authorList>
    </citation>
    <scope>NUCLEOTIDE SEQUENCE [LARGE SCALE GENOMIC DNA]</scope>
    <source>
        <strain evidence="6">S238N-H82</strain>
        <tissue evidence="6">Testes</tissue>
    </source>
</reference>
<keyword evidence="2" id="KW-0378">Hydrolase</keyword>
<protein>
    <recommendedName>
        <fullName evidence="4">2-phosphoxylose phosphatase 1</fullName>
    </recommendedName>
    <alternativeName>
        <fullName evidence="5">Acid phosphatase-like protein 2</fullName>
    </alternativeName>
</protein>
<dbReference type="eggNOG" id="KOG3672">
    <property type="taxonomic scope" value="Eukaryota"/>
</dbReference>
<comment type="catalytic activity">
    <reaction evidence="3">
        <text>3-O-[beta-D-GlcA-(1-&gt;3)-beta-D-Gal-(1-&gt;3)-beta-D-Gal-(1-&gt;4)-beta-D-2-O-P-Xyl]-L-seryl-[protein] + H2O = 3-O-(beta-D-GlcA-(1-&gt;3)-beta-D-Gal-(1-&gt;3)-beta-D-Gal-(1-&gt;4)-beta-D-Xyl)-L-seryl-[protein] + phosphate</text>
        <dbReference type="Rhea" id="RHEA:56512"/>
        <dbReference type="Rhea" id="RHEA-COMP:12573"/>
        <dbReference type="Rhea" id="RHEA-COMP:14559"/>
        <dbReference type="ChEBI" id="CHEBI:15377"/>
        <dbReference type="ChEBI" id="CHEBI:43474"/>
        <dbReference type="ChEBI" id="CHEBI:132093"/>
        <dbReference type="ChEBI" id="CHEBI:140495"/>
    </reaction>
</comment>
<dbReference type="AlphaFoldDB" id="C3XYI6"/>
<dbReference type="GO" id="GO:0016787">
    <property type="term" value="F:hydrolase activity"/>
    <property type="evidence" value="ECO:0007669"/>
    <property type="project" value="UniProtKB-KW"/>
</dbReference>